<evidence type="ECO:0000256" key="3">
    <source>
        <dbReference type="ARBA" id="ARBA00022801"/>
    </source>
</evidence>
<dbReference type="AlphaFoldDB" id="A0A6I3J9E6"/>
<keyword evidence="3" id="KW-0378">Hydrolase</keyword>
<dbReference type="SUPFAM" id="SSF53187">
    <property type="entry name" value="Zn-dependent exopeptidases"/>
    <property type="match status" value="1"/>
</dbReference>
<keyword evidence="4" id="KW-0862">Zinc</keyword>
<dbReference type="InterPro" id="IPR055438">
    <property type="entry name" value="AstE_AspA_cat"/>
</dbReference>
<accession>A0A6I3J9E6</accession>
<evidence type="ECO:0000259" key="5">
    <source>
        <dbReference type="Pfam" id="PF24827"/>
    </source>
</evidence>
<evidence type="ECO:0000313" key="7">
    <source>
        <dbReference type="Proteomes" id="UP000433406"/>
    </source>
</evidence>
<gene>
    <name evidence="6" type="ORF">GGQ22_04625</name>
</gene>
<feature type="domain" description="Succinylglutamate desuccinylase/Aspartoacylase catalytic" evidence="5">
    <location>
        <begin position="93"/>
        <end position="279"/>
    </location>
</feature>
<evidence type="ECO:0000256" key="4">
    <source>
        <dbReference type="ARBA" id="ARBA00022833"/>
    </source>
</evidence>
<dbReference type="PANTHER" id="PTHR37326">
    <property type="entry name" value="BLL3975 PROTEIN"/>
    <property type="match status" value="1"/>
</dbReference>
<name>A0A6I3J9E6_9ACTN</name>
<dbReference type="Gene3D" id="3.40.630.10">
    <property type="entry name" value="Zn peptidases"/>
    <property type="match status" value="1"/>
</dbReference>
<dbReference type="PANTHER" id="PTHR37326:SF1">
    <property type="entry name" value="BLL3975 PROTEIN"/>
    <property type="match status" value="1"/>
</dbReference>
<keyword evidence="7" id="KW-1185">Reference proteome</keyword>
<evidence type="ECO:0000256" key="1">
    <source>
        <dbReference type="ARBA" id="ARBA00001947"/>
    </source>
</evidence>
<evidence type="ECO:0000313" key="6">
    <source>
        <dbReference type="EMBL" id="MTB94360.1"/>
    </source>
</evidence>
<dbReference type="Proteomes" id="UP000433406">
    <property type="component" value="Unassembled WGS sequence"/>
</dbReference>
<dbReference type="RefSeq" id="WP_154614192.1">
    <property type="nucleotide sequence ID" value="NZ_CP053660.1"/>
</dbReference>
<keyword evidence="2" id="KW-0479">Metal-binding</keyword>
<comment type="cofactor">
    <cofactor evidence="1">
        <name>Zn(2+)</name>
        <dbReference type="ChEBI" id="CHEBI:29105"/>
    </cofactor>
</comment>
<dbReference type="GO" id="GO:0046872">
    <property type="term" value="F:metal ion binding"/>
    <property type="evidence" value="ECO:0007669"/>
    <property type="project" value="UniProtKB-KW"/>
</dbReference>
<sequence length="375" mass="39364">MVPCLRQSPALRPAAQHDAEHLVVADQRSAPDPPVAAYEAVSRLDLDGFRANPTATVLRNADFFTWNMRTVGMGAERVGEALPRLRLTRGRQPGPTVAILGGVHGDELEGVLAARRVLAALDPEGLRGSVRVAAPAHPAAWASVTRASPVDDLNLARVFPGSPEGRPTERVAAYLTDRLIAGADLLIDLHSAGEGFDMPLLAGYHAGEGPRCERAAEAARAFGAPFLWQHPDLSPGRSLSAAADLGVPALYVEGHGGGQVRSADLDCYVDGVLRVLHHLGMIEEAPAPAAPSTTVRGDGDTDGGVEADVDGYLVTATEVGRLVRAGERLGSILDEEGCTVADVRSPQDGVVMLVRRRARVSAGDTLAIVAERVDA</sequence>
<dbReference type="GO" id="GO:0016788">
    <property type="term" value="F:hydrolase activity, acting on ester bonds"/>
    <property type="evidence" value="ECO:0007669"/>
    <property type="project" value="InterPro"/>
</dbReference>
<proteinExistence type="predicted"/>
<evidence type="ECO:0000256" key="2">
    <source>
        <dbReference type="ARBA" id="ARBA00022723"/>
    </source>
</evidence>
<protein>
    <recommendedName>
        <fullName evidence="5">Succinylglutamate desuccinylase/Aspartoacylase catalytic domain-containing protein</fullName>
    </recommendedName>
</protein>
<dbReference type="Pfam" id="PF24827">
    <property type="entry name" value="AstE_AspA_cat"/>
    <property type="match status" value="1"/>
</dbReference>
<organism evidence="6 7">
    <name type="scientific">Nocardioides marmotae</name>
    <dbReference type="NCBI Taxonomy" id="2663857"/>
    <lineage>
        <taxon>Bacteria</taxon>
        <taxon>Bacillati</taxon>
        <taxon>Actinomycetota</taxon>
        <taxon>Actinomycetes</taxon>
        <taxon>Propionibacteriales</taxon>
        <taxon>Nocardioidaceae</taxon>
        <taxon>Nocardioides</taxon>
    </lineage>
</organism>
<dbReference type="EMBL" id="WLCI01000005">
    <property type="protein sequence ID" value="MTB94360.1"/>
    <property type="molecule type" value="Genomic_DNA"/>
</dbReference>
<reference evidence="6 7" key="1">
    <citation type="submission" date="2019-10" db="EMBL/GenBank/DDBJ databases">
        <title>Nocardioides novel species isolated from the excrement of Marmot.</title>
        <authorList>
            <person name="Zhang G."/>
        </authorList>
    </citation>
    <scope>NUCLEOTIDE SEQUENCE [LARGE SCALE GENOMIC DNA]</scope>
    <source>
        <strain evidence="7">zg-579</strain>
    </source>
</reference>
<dbReference type="InterPro" id="IPR053138">
    <property type="entry name" value="N-alpha-Ac-DABA_deacetylase"/>
</dbReference>
<comment type="caution">
    <text evidence="6">The sequence shown here is derived from an EMBL/GenBank/DDBJ whole genome shotgun (WGS) entry which is preliminary data.</text>
</comment>